<dbReference type="Pfam" id="PF00126">
    <property type="entry name" value="HTH_1"/>
    <property type="match status" value="1"/>
</dbReference>
<dbReference type="InterPro" id="IPR051815">
    <property type="entry name" value="Molybdate_resp_trans_reg"/>
</dbReference>
<evidence type="ECO:0000256" key="1">
    <source>
        <dbReference type="ARBA" id="ARBA00008110"/>
    </source>
</evidence>
<dbReference type="InterPro" id="IPR016462">
    <property type="entry name" value="ModE"/>
</dbReference>
<dbReference type="AlphaFoldDB" id="A0A5J6QDW6"/>
<dbReference type="PROSITE" id="PS51866">
    <property type="entry name" value="MOP"/>
    <property type="match status" value="2"/>
</dbReference>
<name>A0A5J6QDW6_9GAMM</name>
<dbReference type="SUPFAM" id="SSF50331">
    <property type="entry name" value="MOP-like"/>
    <property type="match status" value="2"/>
</dbReference>
<organism evidence="8 9">
    <name type="scientific">Metapseudomonas lalkuanensis</name>
    <dbReference type="NCBI Taxonomy" id="2604832"/>
    <lineage>
        <taxon>Bacteria</taxon>
        <taxon>Pseudomonadati</taxon>
        <taxon>Pseudomonadota</taxon>
        <taxon>Gammaproteobacteria</taxon>
        <taxon>Pseudomonadales</taxon>
        <taxon>Pseudomonadaceae</taxon>
        <taxon>Metapseudomonas</taxon>
    </lineage>
</organism>
<dbReference type="GO" id="GO:0003700">
    <property type="term" value="F:DNA-binding transcription factor activity"/>
    <property type="evidence" value="ECO:0007669"/>
    <property type="project" value="InterPro"/>
</dbReference>
<dbReference type="NCBIfam" id="TIGR00638">
    <property type="entry name" value="Mop"/>
    <property type="match status" value="1"/>
</dbReference>
<dbReference type="InterPro" id="IPR000847">
    <property type="entry name" value="LysR_HTH_N"/>
</dbReference>
<evidence type="ECO:0000256" key="3">
    <source>
        <dbReference type="ARBA" id="ARBA00022505"/>
    </source>
</evidence>
<dbReference type="InterPro" id="IPR005116">
    <property type="entry name" value="Transp-assoc_OB_typ1"/>
</dbReference>
<dbReference type="SUPFAM" id="SSF46785">
    <property type="entry name" value="Winged helix' DNA-binding domain"/>
    <property type="match status" value="1"/>
</dbReference>
<proteinExistence type="inferred from homology"/>
<evidence type="ECO:0000256" key="4">
    <source>
        <dbReference type="ARBA" id="ARBA00022737"/>
    </source>
</evidence>
<dbReference type="RefSeq" id="WP_151131469.1">
    <property type="nucleotide sequence ID" value="NZ_CP043311.1"/>
</dbReference>
<dbReference type="PANTHER" id="PTHR30432:SF1">
    <property type="entry name" value="DNA-BINDING TRANSCRIPTIONAL DUAL REGULATOR MODE"/>
    <property type="match status" value="1"/>
</dbReference>
<feature type="region of interest" description="Required for dimer formation and molybdate binding" evidence="6">
    <location>
        <begin position="115"/>
        <end position="123"/>
    </location>
</feature>
<dbReference type="Gene3D" id="1.10.10.10">
    <property type="entry name" value="Winged helix-like DNA-binding domain superfamily/Winged helix DNA-binding domain"/>
    <property type="match status" value="1"/>
</dbReference>
<dbReference type="Proteomes" id="UP000327179">
    <property type="component" value="Chromosome"/>
</dbReference>
<sequence>MSLTSALTQQLTRRPQRLALLEQIAVQGSITRAAKAAGLSYKAAWDAIDELNNLAERPLVERSVGGKGGGGARLSAEGERLLALYKRLESLQARLLESAESEQDLELLGRLMLRTSARNQLSGRVLDIQPRGRNDLVKVELAGGAHLLAQITRDSTEKLELAPGRSVVALIKAGWLRLLPLSEPADESLNQLQGRIEEIFDAADGPSEVRIALASSQTLCALVEPERLAQFGLKPGDGVRAQFAPGQVLLGTAL</sequence>
<keyword evidence="9" id="KW-1185">Reference proteome</keyword>
<keyword evidence="4" id="KW-0677">Repeat</keyword>
<evidence type="ECO:0000313" key="8">
    <source>
        <dbReference type="EMBL" id="QEY60928.1"/>
    </source>
</evidence>
<evidence type="ECO:0000256" key="6">
    <source>
        <dbReference type="PIRSR" id="PIRSR005763-1"/>
    </source>
</evidence>
<dbReference type="GO" id="GO:0030151">
    <property type="term" value="F:molybdenum ion binding"/>
    <property type="evidence" value="ECO:0007669"/>
    <property type="project" value="UniProtKB-UniRule"/>
</dbReference>
<reference evidence="8 9" key="1">
    <citation type="submission" date="2019-08" db="EMBL/GenBank/DDBJ databases">
        <title>Whole-genome Sequencing of e-waste polymer degrading bacterium Pseudomonas sp. strain PE08.</title>
        <authorList>
            <person name="Kirdat K."/>
            <person name="Debbarma P."/>
            <person name="Narawade N."/>
            <person name="Suyal D."/>
            <person name="Thorat V."/>
            <person name="Shouche Y."/>
            <person name="Goel R."/>
            <person name="Yadav A."/>
        </authorList>
    </citation>
    <scope>NUCLEOTIDE SEQUENCE [LARGE SCALE GENOMIC DNA]</scope>
    <source>
        <strain evidence="8 9">PE08</strain>
    </source>
</reference>
<feature type="domain" description="Mop" evidence="7">
    <location>
        <begin position="185"/>
        <end position="252"/>
    </location>
</feature>
<dbReference type="PIRSF" id="PIRSF005763">
    <property type="entry name" value="Txn_reg_ModE"/>
    <property type="match status" value="1"/>
</dbReference>
<protein>
    <submittedName>
        <fullName evidence="8">LysR family transcriptional regulator</fullName>
    </submittedName>
</protein>
<dbReference type="InterPro" id="IPR036390">
    <property type="entry name" value="WH_DNA-bd_sf"/>
</dbReference>
<dbReference type="EMBL" id="CP043311">
    <property type="protein sequence ID" value="QEY60928.1"/>
    <property type="molecule type" value="Genomic_DNA"/>
</dbReference>
<dbReference type="InterPro" id="IPR008995">
    <property type="entry name" value="Mo/tungstate-bd_C_term_dom"/>
</dbReference>
<dbReference type="NCBIfam" id="TIGR00637">
    <property type="entry name" value="ModE_repress"/>
    <property type="match status" value="1"/>
</dbReference>
<accession>A0A5J6QDW6</accession>
<gene>
    <name evidence="8" type="ORF">FXN65_02260</name>
</gene>
<evidence type="ECO:0000259" key="7">
    <source>
        <dbReference type="PROSITE" id="PS51866"/>
    </source>
</evidence>
<dbReference type="Gene3D" id="2.40.50.100">
    <property type="match status" value="2"/>
</dbReference>
<dbReference type="InterPro" id="IPR036388">
    <property type="entry name" value="WH-like_DNA-bd_sf"/>
</dbReference>
<evidence type="ECO:0000313" key="9">
    <source>
        <dbReference type="Proteomes" id="UP000327179"/>
    </source>
</evidence>
<feature type="domain" description="Mop" evidence="7">
    <location>
        <begin position="114"/>
        <end position="180"/>
    </location>
</feature>
<dbReference type="InterPro" id="IPR004606">
    <property type="entry name" value="Mop_domain"/>
</dbReference>
<dbReference type="KEGG" id="plal:FXN65_02260"/>
<dbReference type="Pfam" id="PF03459">
    <property type="entry name" value="TOBE"/>
    <property type="match status" value="2"/>
</dbReference>
<keyword evidence="2 5" id="KW-0813">Transport</keyword>
<comment type="similarity">
    <text evidence="1 5">Belongs to the ModE family.</text>
</comment>
<dbReference type="PANTHER" id="PTHR30432">
    <property type="entry name" value="TRANSCRIPTIONAL REGULATOR MODE"/>
    <property type="match status" value="1"/>
</dbReference>
<evidence type="ECO:0000256" key="5">
    <source>
        <dbReference type="PIRNR" id="PIRNR005763"/>
    </source>
</evidence>
<keyword evidence="3 5" id="KW-0500">Molybdenum</keyword>
<dbReference type="GO" id="GO:0015689">
    <property type="term" value="P:molybdate ion transport"/>
    <property type="evidence" value="ECO:0007669"/>
    <property type="project" value="UniProtKB-UniRule"/>
</dbReference>
<evidence type="ECO:0000256" key="2">
    <source>
        <dbReference type="ARBA" id="ARBA00022448"/>
    </source>
</evidence>
<dbReference type="InterPro" id="IPR003725">
    <property type="entry name" value="ModE-bd_N"/>
</dbReference>